<dbReference type="Gene3D" id="2.40.10.10">
    <property type="entry name" value="Trypsin-like serine proteases"/>
    <property type="match status" value="1"/>
</dbReference>
<dbReference type="GO" id="GO:0006508">
    <property type="term" value="P:proteolysis"/>
    <property type="evidence" value="ECO:0007669"/>
    <property type="project" value="UniProtKB-KW"/>
</dbReference>
<dbReference type="GO" id="GO:0004252">
    <property type="term" value="F:serine-type endopeptidase activity"/>
    <property type="evidence" value="ECO:0007669"/>
    <property type="project" value="InterPro"/>
</dbReference>
<dbReference type="GO" id="GO:0005576">
    <property type="term" value="C:extracellular region"/>
    <property type="evidence" value="ECO:0007669"/>
    <property type="project" value="UniProtKB-SubCell"/>
</dbReference>
<organism evidence="11">
    <name type="scientific">Pristhesancus plagipennis</name>
    <name type="common">Common assassin bug</name>
    <dbReference type="NCBI Taxonomy" id="1955184"/>
    <lineage>
        <taxon>Eukaryota</taxon>
        <taxon>Metazoa</taxon>
        <taxon>Ecdysozoa</taxon>
        <taxon>Arthropoda</taxon>
        <taxon>Hexapoda</taxon>
        <taxon>Insecta</taxon>
        <taxon>Pterygota</taxon>
        <taxon>Neoptera</taxon>
        <taxon>Paraneoptera</taxon>
        <taxon>Hemiptera</taxon>
        <taxon>Heteroptera</taxon>
        <taxon>Panheteroptera</taxon>
        <taxon>Cimicomorpha</taxon>
        <taxon>Reduviidae</taxon>
        <taxon>Harpactorinae</taxon>
        <taxon>Harpactorini</taxon>
        <taxon>Pristhesancus</taxon>
    </lineage>
</organism>
<evidence type="ECO:0000259" key="10">
    <source>
        <dbReference type="PROSITE" id="PS50240"/>
    </source>
</evidence>
<dbReference type="PROSITE" id="PS00134">
    <property type="entry name" value="TRYPSIN_HIS"/>
    <property type="match status" value="1"/>
</dbReference>
<feature type="chain" id="PRO_5012681808" evidence="9">
    <location>
        <begin position="22"/>
        <end position="308"/>
    </location>
</feature>
<comment type="similarity">
    <text evidence="7">Belongs to the peptidase S1 family. CLIP subfamily.</text>
</comment>
<dbReference type="InterPro" id="IPR043504">
    <property type="entry name" value="Peptidase_S1_PA_chymotrypsin"/>
</dbReference>
<evidence type="ECO:0000256" key="6">
    <source>
        <dbReference type="ARBA" id="ARBA00023157"/>
    </source>
</evidence>
<feature type="domain" description="Peptidase S1" evidence="10">
    <location>
        <begin position="58"/>
        <end position="295"/>
    </location>
</feature>
<dbReference type="InterPro" id="IPR009003">
    <property type="entry name" value="Peptidase_S1_PA"/>
</dbReference>
<keyword evidence="2" id="KW-0964">Secreted</keyword>
<keyword evidence="6" id="KW-1015">Disulfide bond</keyword>
<dbReference type="InterPro" id="IPR051487">
    <property type="entry name" value="Ser/Thr_Proteases_Immune/Dev"/>
</dbReference>
<dbReference type="SUPFAM" id="SSF50494">
    <property type="entry name" value="Trypsin-like serine proteases"/>
    <property type="match status" value="1"/>
</dbReference>
<feature type="signal peptide" evidence="9">
    <location>
        <begin position="1"/>
        <end position="21"/>
    </location>
</feature>
<proteinExistence type="evidence at transcript level"/>
<keyword evidence="4 8" id="KW-0378">Hydrolase</keyword>
<evidence type="ECO:0000256" key="4">
    <source>
        <dbReference type="ARBA" id="ARBA00022801"/>
    </source>
</evidence>
<evidence type="ECO:0000256" key="2">
    <source>
        <dbReference type="ARBA" id="ARBA00022525"/>
    </source>
</evidence>
<accession>A0A1Q1NPG3</accession>
<keyword evidence="3 8" id="KW-0645">Protease</keyword>
<protein>
    <submittedName>
        <fullName evidence="11">Venom s1 protease 4</fullName>
    </submittedName>
</protein>
<evidence type="ECO:0000256" key="7">
    <source>
        <dbReference type="ARBA" id="ARBA00024195"/>
    </source>
</evidence>
<keyword evidence="9" id="KW-0732">Signal</keyword>
<dbReference type="SMART" id="SM00020">
    <property type="entry name" value="Tryp_SPc"/>
    <property type="match status" value="1"/>
</dbReference>
<dbReference type="FunFam" id="2.40.10.10:FF:000015">
    <property type="entry name" value="Atrial natriuretic peptide-converting enzyme"/>
    <property type="match status" value="1"/>
</dbReference>
<dbReference type="AlphaFoldDB" id="A0A1Q1NPG3"/>
<evidence type="ECO:0000256" key="9">
    <source>
        <dbReference type="SAM" id="SignalP"/>
    </source>
</evidence>
<dbReference type="CDD" id="cd00190">
    <property type="entry name" value="Tryp_SPc"/>
    <property type="match status" value="1"/>
</dbReference>
<name>A0A1Q1NPG3_PRIPG</name>
<dbReference type="InterPro" id="IPR001314">
    <property type="entry name" value="Peptidase_S1A"/>
</dbReference>
<dbReference type="EMBL" id="KX459662">
    <property type="protein sequence ID" value="AQM58413.1"/>
    <property type="molecule type" value="mRNA"/>
</dbReference>
<evidence type="ECO:0000256" key="5">
    <source>
        <dbReference type="ARBA" id="ARBA00022825"/>
    </source>
</evidence>
<sequence length="308" mass="34661">MRYWYITAGLLVFAVITNVRANDDDDDEDSSEFGNKNIPGEKSTTCDCGWANKEDQRIVGGKETKVNEYPMMAGIVYKVRKILFCGGTVISQYHVLTAAHCTEPFEDEPDLMNVVLGEHDQDRVDESDSTVYMEVKDFTAHPDYYLVGHRHDISIINLKEKIKFSNTIGPACMPIERHNFVGDKLKVLGWGKLSQNGPTSKVLMKVYLNVVKLEMCAKDYEYIDLIDNRQVCTYHPTKDSCQGDSGGPLLWLDPEINRYILAAATSYGHACADGHAPAVNTDISYYMPWIRQVIAETRPDAAICTKKN</sequence>
<evidence type="ECO:0000256" key="8">
    <source>
        <dbReference type="RuleBase" id="RU363034"/>
    </source>
</evidence>
<dbReference type="PROSITE" id="PS50240">
    <property type="entry name" value="TRYPSIN_DOM"/>
    <property type="match status" value="1"/>
</dbReference>
<evidence type="ECO:0000256" key="1">
    <source>
        <dbReference type="ARBA" id="ARBA00004613"/>
    </source>
</evidence>
<evidence type="ECO:0000313" key="11">
    <source>
        <dbReference type="EMBL" id="AQM58413.1"/>
    </source>
</evidence>
<dbReference type="PRINTS" id="PR00722">
    <property type="entry name" value="CHYMOTRYPSIN"/>
</dbReference>
<comment type="subcellular location">
    <subcellularLocation>
        <location evidence="1">Secreted</location>
    </subcellularLocation>
</comment>
<dbReference type="InterPro" id="IPR018114">
    <property type="entry name" value="TRYPSIN_HIS"/>
</dbReference>
<evidence type="ECO:0000256" key="3">
    <source>
        <dbReference type="ARBA" id="ARBA00022670"/>
    </source>
</evidence>
<dbReference type="InterPro" id="IPR033116">
    <property type="entry name" value="TRYPSIN_SER"/>
</dbReference>
<reference evidence="11" key="1">
    <citation type="journal article" date="2017" name="Mol. Cell. Proteomics">
        <title>Melt with this kiss: Paralysing and liquefying venom of the assassin bug Pristhesancus plagipennis (Hemiptera: Reduviidae).</title>
        <authorList>
            <person name="Walker A.A."/>
            <person name="Madio B."/>
            <person name="Jin J."/>
            <person name="Undheim E.A."/>
            <person name="Fry B.G."/>
            <person name="King G.F."/>
        </authorList>
    </citation>
    <scope>NUCLEOTIDE SEQUENCE</scope>
    <source>
        <tissue evidence="11">Venom/labial gland</tissue>
    </source>
</reference>
<dbReference type="PANTHER" id="PTHR24256">
    <property type="entry name" value="TRYPTASE-RELATED"/>
    <property type="match status" value="1"/>
</dbReference>
<dbReference type="Pfam" id="PF00089">
    <property type="entry name" value="Trypsin"/>
    <property type="match status" value="1"/>
</dbReference>
<dbReference type="PROSITE" id="PS00135">
    <property type="entry name" value="TRYPSIN_SER"/>
    <property type="match status" value="1"/>
</dbReference>
<keyword evidence="5 8" id="KW-0720">Serine protease</keyword>
<dbReference type="InterPro" id="IPR001254">
    <property type="entry name" value="Trypsin_dom"/>
</dbReference>